<comment type="subcellular location">
    <subcellularLocation>
        <location evidence="1">Membrane</location>
    </subcellularLocation>
</comment>
<evidence type="ECO:0000256" key="2">
    <source>
        <dbReference type="ARBA" id="ARBA00023136"/>
    </source>
</evidence>
<protein>
    <recommendedName>
        <fullName evidence="4">Flagellar M-ring N-terminal domain-containing protein</fullName>
    </recommendedName>
</protein>
<dbReference type="EMBL" id="JAMXLR010000092">
    <property type="protein sequence ID" value="MCO6047359.1"/>
    <property type="molecule type" value="Genomic_DNA"/>
</dbReference>
<gene>
    <name evidence="5" type="ORF">NG895_25945</name>
</gene>
<evidence type="ECO:0000313" key="6">
    <source>
        <dbReference type="Proteomes" id="UP001155241"/>
    </source>
</evidence>
<dbReference type="PANTHER" id="PTHR30046">
    <property type="entry name" value="FLAGELLAR M-RING PROTEIN"/>
    <property type="match status" value="1"/>
</dbReference>
<dbReference type="Proteomes" id="UP001155241">
    <property type="component" value="Unassembled WGS sequence"/>
</dbReference>
<dbReference type="RefSeq" id="WP_252855470.1">
    <property type="nucleotide sequence ID" value="NZ_JAMXLR010000092.1"/>
</dbReference>
<dbReference type="GO" id="GO:0016020">
    <property type="term" value="C:membrane"/>
    <property type="evidence" value="ECO:0007669"/>
    <property type="project" value="UniProtKB-SubCell"/>
</dbReference>
<feature type="compositionally biased region" description="Basic and acidic residues" evidence="3">
    <location>
        <begin position="465"/>
        <end position="477"/>
    </location>
</feature>
<evidence type="ECO:0000313" key="5">
    <source>
        <dbReference type="EMBL" id="MCO6047359.1"/>
    </source>
</evidence>
<dbReference type="AlphaFoldDB" id="A0A9X2FI08"/>
<feature type="region of interest" description="Disordered" evidence="3">
    <location>
        <begin position="250"/>
        <end position="285"/>
    </location>
</feature>
<dbReference type="Gene3D" id="3.30.300.30">
    <property type="match status" value="1"/>
</dbReference>
<keyword evidence="6" id="KW-1185">Reference proteome</keyword>
<dbReference type="Pfam" id="PF01514">
    <property type="entry name" value="YscJ_FliF"/>
    <property type="match status" value="1"/>
</dbReference>
<reference evidence="5" key="1">
    <citation type="submission" date="2022-06" db="EMBL/GenBank/DDBJ databases">
        <title>Aeoliella straminimaris, a novel planctomycete from sediments.</title>
        <authorList>
            <person name="Vitorino I.R."/>
            <person name="Lage O.M."/>
        </authorList>
    </citation>
    <scope>NUCLEOTIDE SEQUENCE</scope>
    <source>
        <strain evidence="5">ICT_H6.2</strain>
    </source>
</reference>
<evidence type="ECO:0000259" key="4">
    <source>
        <dbReference type="Pfam" id="PF01514"/>
    </source>
</evidence>
<dbReference type="InterPro" id="IPR006182">
    <property type="entry name" value="FliF_N_dom"/>
</dbReference>
<proteinExistence type="predicted"/>
<comment type="caution">
    <text evidence="5">The sequence shown here is derived from an EMBL/GenBank/DDBJ whole genome shotgun (WGS) entry which is preliminary data.</text>
</comment>
<feature type="compositionally biased region" description="Polar residues" evidence="3">
    <location>
        <begin position="250"/>
        <end position="259"/>
    </location>
</feature>
<keyword evidence="2" id="KW-0472">Membrane</keyword>
<accession>A0A9X2FI08</accession>
<dbReference type="PANTHER" id="PTHR30046:SF0">
    <property type="entry name" value="FLAGELLAR M-RING PROTEIN"/>
    <property type="match status" value="1"/>
</dbReference>
<feature type="region of interest" description="Disordered" evidence="3">
    <location>
        <begin position="455"/>
        <end position="484"/>
    </location>
</feature>
<evidence type="ECO:0000256" key="3">
    <source>
        <dbReference type="SAM" id="MobiDB-lite"/>
    </source>
</evidence>
<organism evidence="5 6">
    <name type="scientific">Aeoliella straminimaris</name>
    <dbReference type="NCBI Taxonomy" id="2954799"/>
    <lineage>
        <taxon>Bacteria</taxon>
        <taxon>Pseudomonadati</taxon>
        <taxon>Planctomycetota</taxon>
        <taxon>Planctomycetia</taxon>
        <taxon>Pirellulales</taxon>
        <taxon>Lacipirellulaceae</taxon>
        <taxon>Aeoliella</taxon>
    </lineage>
</organism>
<feature type="domain" description="Flagellar M-ring N-terminal" evidence="4">
    <location>
        <begin position="43"/>
        <end position="201"/>
    </location>
</feature>
<dbReference type="InterPro" id="IPR045851">
    <property type="entry name" value="AMP-bd_C_sf"/>
</dbReference>
<dbReference type="InterPro" id="IPR043427">
    <property type="entry name" value="YscJ/FliF"/>
</dbReference>
<name>A0A9X2FI08_9BACT</name>
<sequence length="524" mass="57563">MTPGARITAGLLLVVAVVSLAFLFKSSATGPDAYLFGGAVFSQQEITNMEAAMAEAGLSGWDDSGNRLRVPSAIKTDCIAAIASAGALPANFSSFMDDALTDSGVMEPRRKWDFRTNNAREKQLSLIVSKMDWVESAQVMVDIQERRGFNRRNDASASVFITPRPGEMVDTMRLRNIQKLVAGPFTDMVADSVQVSTSTGEIGGFGEPLYDDPYLQAREEVQKSYRSRLMELLNFIPNVRVQVSANLDNRTSSTVTKTTPGEPKAVRSESEMETEESTQNDMGGQIGLVAQGPARRGTEEALNRSNTKRFVREKSTDENALGFTQEVEDFVGFKPKELYASIAVPRDYVTDTWQQNNPDKSPGDLTDTDLKAMETDVKLRIERLVKNILPRLSLGEDEYKQVEVIFIDSIKRAAPLEPSIADTALAWTGQYWGTLSMIGLAGVSLLLLRSAIKPSDGSDGGNSKLELDFGNDEKVAGTDEEEEQLRPKLRIKKGESLKEDLSEMVREDPDAAANILRAWINHAG</sequence>
<evidence type="ECO:0000256" key="1">
    <source>
        <dbReference type="ARBA" id="ARBA00004370"/>
    </source>
</evidence>